<accession>A0A3M7RLQ3</accession>
<protein>
    <submittedName>
        <fullName evidence="1">Uncharacterized protein</fullName>
    </submittedName>
</protein>
<comment type="caution">
    <text evidence="1">The sequence shown here is derived from an EMBL/GenBank/DDBJ whole genome shotgun (WGS) entry which is preliminary data.</text>
</comment>
<organism evidence="1 2">
    <name type="scientific">Brachionus plicatilis</name>
    <name type="common">Marine rotifer</name>
    <name type="synonym">Brachionus muelleri</name>
    <dbReference type="NCBI Taxonomy" id="10195"/>
    <lineage>
        <taxon>Eukaryota</taxon>
        <taxon>Metazoa</taxon>
        <taxon>Spiralia</taxon>
        <taxon>Gnathifera</taxon>
        <taxon>Rotifera</taxon>
        <taxon>Eurotatoria</taxon>
        <taxon>Monogononta</taxon>
        <taxon>Pseudotrocha</taxon>
        <taxon>Ploima</taxon>
        <taxon>Brachionidae</taxon>
        <taxon>Brachionus</taxon>
    </lineage>
</organism>
<dbReference type="Proteomes" id="UP000276133">
    <property type="component" value="Unassembled WGS sequence"/>
</dbReference>
<name>A0A3M7RLQ3_BRAPC</name>
<dbReference type="EMBL" id="REGN01003152">
    <property type="protein sequence ID" value="RNA24238.1"/>
    <property type="molecule type" value="Genomic_DNA"/>
</dbReference>
<reference evidence="1 2" key="1">
    <citation type="journal article" date="2018" name="Sci. Rep.">
        <title>Genomic signatures of local adaptation to the degree of environmental predictability in rotifers.</title>
        <authorList>
            <person name="Franch-Gras L."/>
            <person name="Hahn C."/>
            <person name="Garcia-Roger E.M."/>
            <person name="Carmona M.J."/>
            <person name="Serra M."/>
            <person name="Gomez A."/>
        </authorList>
    </citation>
    <scope>NUCLEOTIDE SEQUENCE [LARGE SCALE GENOMIC DNA]</scope>
    <source>
        <strain evidence="1">HYR1</strain>
    </source>
</reference>
<sequence length="85" mass="10289">MCQISLYSTRQKNNIHILSFNHKNVSILNEHEFLRIVAGLYFSFYGNISFSYQFQLTIEIQVKMIKRTEKYIYKIFNISRDSIYH</sequence>
<evidence type="ECO:0000313" key="2">
    <source>
        <dbReference type="Proteomes" id="UP000276133"/>
    </source>
</evidence>
<gene>
    <name evidence="1" type="ORF">BpHYR1_038605</name>
</gene>
<proteinExistence type="predicted"/>
<evidence type="ECO:0000313" key="1">
    <source>
        <dbReference type="EMBL" id="RNA24238.1"/>
    </source>
</evidence>
<keyword evidence="2" id="KW-1185">Reference proteome</keyword>
<dbReference type="AlphaFoldDB" id="A0A3M7RLQ3"/>